<dbReference type="GO" id="GO:0005773">
    <property type="term" value="C:vacuole"/>
    <property type="evidence" value="ECO:0007669"/>
    <property type="project" value="GOC"/>
</dbReference>
<protein>
    <submittedName>
        <fullName evidence="2">Uncharacterized protein</fullName>
    </submittedName>
</protein>
<comment type="similarity">
    <text evidence="1">Belongs to the GID4/VID24 family.</text>
</comment>
<organism evidence="2 3">
    <name type="scientific">Kingdonia uniflora</name>
    <dbReference type="NCBI Taxonomy" id="39325"/>
    <lineage>
        <taxon>Eukaryota</taxon>
        <taxon>Viridiplantae</taxon>
        <taxon>Streptophyta</taxon>
        <taxon>Embryophyta</taxon>
        <taxon>Tracheophyta</taxon>
        <taxon>Spermatophyta</taxon>
        <taxon>Magnoliopsida</taxon>
        <taxon>Ranunculales</taxon>
        <taxon>Circaeasteraceae</taxon>
        <taxon>Kingdonia</taxon>
    </lineage>
</organism>
<reference evidence="2 3" key="1">
    <citation type="journal article" date="2020" name="IScience">
        <title>Genome Sequencing of the Endangered Kingdonia uniflora (Circaeasteraceae, Ranunculales) Reveals Potential Mechanisms of Evolutionary Specialization.</title>
        <authorList>
            <person name="Sun Y."/>
            <person name="Deng T."/>
            <person name="Zhang A."/>
            <person name="Moore M.J."/>
            <person name="Landis J.B."/>
            <person name="Lin N."/>
            <person name="Zhang H."/>
            <person name="Zhang X."/>
            <person name="Huang J."/>
            <person name="Zhang X."/>
            <person name="Sun H."/>
            <person name="Wang H."/>
        </authorList>
    </citation>
    <scope>NUCLEOTIDE SEQUENCE [LARGE SCALE GENOMIC DNA]</scope>
    <source>
        <strain evidence="2">TB1705</strain>
        <tissue evidence="2">Leaf</tissue>
    </source>
</reference>
<evidence type="ECO:0000313" key="2">
    <source>
        <dbReference type="EMBL" id="KAF6167576.1"/>
    </source>
</evidence>
<keyword evidence="3" id="KW-1185">Reference proteome</keyword>
<dbReference type="PANTHER" id="PTHR14534:SF3">
    <property type="entry name" value="GID COMPLEX SUBUNIT 4 HOMOLOG"/>
    <property type="match status" value="1"/>
</dbReference>
<dbReference type="GO" id="GO:0043161">
    <property type="term" value="P:proteasome-mediated ubiquitin-dependent protein catabolic process"/>
    <property type="evidence" value="ECO:0007669"/>
    <property type="project" value="TreeGrafter"/>
</dbReference>
<dbReference type="PANTHER" id="PTHR14534">
    <property type="entry name" value="VACUOLAR IMPORT AND DEGRADATION PROTEIN 24"/>
    <property type="match status" value="1"/>
</dbReference>
<dbReference type="EMBL" id="JACGCM010000723">
    <property type="protein sequence ID" value="KAF6167576.1"/>
    <property type="molecule type" value="Genomic_DNA"/>
</dbReference>
<dbReference type="Pfam" id="PF09783">
    <property type="entry name" value="Vac_ImportDeg"/>
    <property type="match status" value="1"/>
</dbReference>
<sequence>MGQDVKFDVPKFDGKFEGDGFMDWLCRVIIIFSYKRFENLKSVMLIEAKLTKVAVAETESQKWWKERYFVNVGVDCGLTIAGFYYVCFSFSDGSINGFY</sequence>
<dbReference type="Proteomes" id="UP000541444">
    <property type="component" value="Unassembled WGS sequence"/>
</dbReference>
<dbReference type="InterPro" id="IPR018618">
    <property type="entry name" value="GID4/10-like"/>
</dbReference>
<evidence type="ECO:0000313" key="3">
    <source>
        <dbReference type="Proteomes" id="UP000541444"/>
    </source>
</evidence>
<dbReference type="AlphaFoldDB" id="A0A7J7NK93"/>
<dbReference type="GO" id="GO:0007039">
    <property type="term" value="P:protein catabolic process in the vacuole"/>
    <property type="evidence" value="ECO:0007669"/>
    <property type="project" value="TreeGrafter"/>
</dbReference>
<evidence type="ECO:0000256" key="1">
    <source>
        <dbReference type="ARBA" id="ARBA00061469"/>
    </source>
</evidence>
<proteinExistence type="inferred from homology"/>
<dbReference type="GO" id="GO:0045721">
    <property type="term" value="P:negative regulation of gluconeogenesis"/>
    <property type="evidence" value="ECO:0007669"/>
    <property type="project" value="TreeGrafter"/>
</dbReference>
<accession>A0A7J7NK93</accession>
<dbReference type="GO" id="GO:0034657">
    <property type="term" value="C:GID complex"/>
    <property type="evidence" value="ECO:0007669"/>
    <property type="project" value="TreeGrafter"/>
</dbReference>
<gene>
    <name evidence="2" type="ORF">GIB67_031159</name>
</gene>
<comment type="caution">
    <text evidence="2">The sequence shown here is derived from an EMBL/GenBank/DDBJ whole genome shotgun (WGS) entry which is preliminary data.</text>
</comment>
<dbReference type="OrthoDB" id="1934635at2759"/>
<name>A0A7J7NK93_9MAGN</name>
<dbReference type="GO" id="GO:0006623">
    <property type="term" value="P:protein targeting to vacuole"/>
    <property type="evidence" value="ECO:0007669"/>
    <property type="project" value="TreeGrafter"/>
</dbReference>